<protein>
    <submittedName>
        <fullName evidence="1">Uncharacterized protein</fullName>
    </submittedName>
</protein>
<organism evidence="1 2">
    <name type="scientific">Datura stramonium</name>
    <name type="common">Jimsonweed</name>
    <name type="synonym">Common thornapple</name>
    <dbReference type="NCBI Taxonomy" id="4076"/>
    <lineage>
        <taxon>Eukaryota</taxon>
        <taxon>Viridiplantae</taxon>
        <taxon>Streptophyta</taxon>
        <taxon>Embryophyta</taxon>
        <taxon>Tracheophyta</taxon>
        <taxon>Spermatophyta</taxon>
        <taxon>Magnoliopsida</taxon>
        <taxon>eudicotyledons</taxon>
        <taxon>Gunneridae</taxon>
        <taxon>Pentapetalae</taxon>
        <taxon>asterids</taxon>
        <taxon>lamiids</taxon>
        <taxon>Solanales</taxon>
        <taxon>Solanaceae</taxon>
        <taxon>Solanoideae</taxon>
        <taxon>Datureae</taxon>
        <taxon>Datura</taxon>
    </lineage>
</organism>
<sequence length="192" mass="21353">MKSRRQPSRVVHGGWRRIHLDAFSTTVFPPLHARKDRTVSLPWEKIITSTSMACTYGGLLYSSDESFKESGSELRDQNTRGSNTPCPKVEGLYFEIENAEQAHPRALVPAALGRLSSCISSGTRWSILSLYSPRVPVESGAWGVPPPIHGQPGSGCTLLLRQWSPTGKESSCATQLTPWLPWFRRCNIGQRF</sequence>
<proteinExistence type="predicted"/>
<name>A0ABS8WM70_DATST</name>
<dbReference type="Proteomes" id="UP000823775">
    <property type="component" value="Unassembled WGS sequence"/>
</dbReference>
<dbReference type="EMBL" id="JACEIK010009096">
    <property type="protein sequence ID" value="MCE3051960.1"/>
    <property type="molecule type" value="Genomic_DNA"/>
</dbReference>
<keyword evidence="2" id="KW-1185">Reference proteome</keyword>
<evidence type="ECO:0000313" key="1">
    <source>
        <dbReference type="EMBL" id="MCE3051960.1"/>
    </source>
</evidence>
<accession>A0ABS8WM70</accession>
<comment type="caution">
    <text evidence="1">The sequence shown here is derived from an EMBL/GenBank/DDBJ whole genome shotgun (WGS) entry which is preliminary data.</text>
</comment>
<reference evidence="1 2" key="1">
    <citation type="journal article" date="2021" name="BMC Genomics">
        <title>Datura genome reveals duplications of psychoactive alkaloid biosynthetic genes and high mutation rate following tissue culture.</title>
        <authorList>
            <person name="Rajewski A."/>
            <person name="Carter-House D."/>
            <person name="Stajich J."/>
            <person name="Litt A."/>
        </authorList>
    </citation>
    <scope>NUCLEOTIDE SEQUENCE [LARGE SCALE GENOMIC DNA]</scope>
    <source>
        <strain evidence="1">AR-01</strain>
    </source>
</reference>
<gene>
    <name evidence="1" type="ORF">HAX54_051252</name>
</gene>
<evidence type="ECO:0000313" key="2">
    <source>
        <dbReference type="Proteomes" id="UP000823775"/>
    </source>
</evidence>